<sequence length="276" mass="32454">MSAPARTRRSDLNSLEKMVNKTTLTTQRVLHTHILAPDSPTVQLPLGGMAQPDHQWMEEFQQWAEEEKEKALKLQEECLRAQFLEALQARERLEAEAIQDEQMNVEVQLKARCAGLREQMEEEKRVEVQEACRRLREEMRREAKMEKEKEMRVIQEQTEERVRECVSTAVQCVREECKKEALRERRALQDIHTEEISQLHNRLQQLQDSLVRVCGERMQYETELKKVQASYRQFIDLTDSSLHSDYLLKLRRLGREPGLMETATQTDEVTDKSSMA</sequence>
<dbReference type="EMBL" id="JAICCE010000008">
    <property type="protein sequence ID" value="KAG9274527.1"/>
    <property type="molecule type" value="Genomic_DNA"/>
</dbReference>
<dbReference type="Proteomes" id="UP000752171">
    <property type="component" value="Unassembled WGS sequence"/>
</dbReference>
<dbReference type="AlphaFoldDB" id="A0A8T2LUQ2"/>
<name>A0A8T2LUQ2_ASTMX</name>
<evidence type="ECO:0000313" key="3">
    <source>
        <dbReference type="Proteomes" id="UP000752171"/>
    </source>
</evidence>
<proteinExistence type="predicted"/>
<gene>
    <name evidence="2" type="ORF">AMEX_G11452</name>
</gene>
<reference evidence="2 3" key="1">
    <citation type="submission" date="2021-07" db="EMBL/GenBank/DDBJ databases">
        <authorList>
            <person name="Imarazene B."/>
            <person name="Zahm M."/>
            <person name="Klopp C."/>
            <person name="Cabau C."/>
            <person name="Beille S."/>
            <person name="Jouanno E."/>
            <person name="Castinel A."/>
            <person name="Lluch J."/>
            <person name="Gil L."/>
            <person name="Kuchtly C."/>
            <person name="Lopez Roques C."/>
            <person name="Donnadieu C."/>
            <person name="Parrinello H."/>
            <person name="Journot L."/>
            <person name="Du K."/>
            <person name="Schartl M."/>
            <person name="Retaux S."/>
            <person name="Guiguen Y."/>
        </authorList>
    </citation>
    <scope>NUCLEOTIDE SEQUENCE [LARGE SCALE GENOMIC DNA]</scope>
    <source>
        <strain evidence="2">Pach_M1</strain>
        <tissue evidence="2">Testis</tissue>
    </source>
</reference>
<keyword evidence="1" id="KW-0175">Coiled coil</keyword>
<protein>
    <submittedName>
        <fullName evidence="2">Trichohyalin-like</fullName>
    </submittedName>
</protein>
<evidence type="ECO:0000313" key="2">
    <source>
        <dbReference type="EMBL" id="KAG9274527.1"/>
    </source>
</evidence>
<evidence type="ECO:0000256" key="1">
    <source>
        <dbReference type="SAM" id="Coils"/>
    </source>
</evidence>
<accession>A0A8T2LUQ2</accession>
<dbReference type="KEGG" id="amex:103029815"/>
<organism evidence="2 3">
    <name type="scientific">Astyanax mexicanus</name>
    <name type="common">Blind cave fish</name>
    <name type="synonym">Astyanax fasciatus mexicanus</name>
    <dbReference type="NCBI Taxonomy" id="7994"/>
    <lineage>
        <taxon>Eukaryota</taxon>
        <taxon>Metazoa</taxon>
        <taxon>Chordata</taxon>
        <taxon>Craniata</taxon>
        <taxon>Vertebrata</taxon>
        <taxon>Euteleostomi</taxon>
        <taxon>Actinopterygii</taxon>
        <taxon>Neopterygii</taxon>
        <taxon>Teleostei</taxon>
        <taxon>Ostariophysi</taxon>
        <taxon>Characiformes</taxon>
        <taxon>Characoidei</taxon>
        <taxon>Acestrorhamphidae</taxon>
        <taxon>Acestrorhamphinae</taxon>
        <taxon>Astyanax</taxon>
    </lineage>
</organism>
<comment type="caution">
    <text evidence="2">The sequence shown here is derived from an EMBL/GenBank/DDBJ whole genome shotgun (WGS) entry which is preliminary data.</text>
</comment>
<feature type="coiled-coil region" evidence="1">
    <location>
        <begin position="57"/>
        <end position="160"/>
    </location>
</feature>